<evidence type="ECO:0000256" key="7">
    <source>
        <dbReference type="RuleBase" id="RU363032"/>
    </source>
</evidence>
<dbReference type="Pfam" id="PF00528">
    <property type="entry name" value="BPD_transp_1"/>
    <property type="match status" value="1"/>
</dbReference>
<dbReference type="SUPFAM" id="SSF161098">
    <property type="entry name" value="MetI-like"/>
    <property type="match status" value="1"/>
</dbReference>
<feature type="transmembrane region" description="Helical" evidence="7">
    <location>
        <begin position="222"/>
        <end position="248"/>
    </location>
</feature>
<gene>
    <name evidence="9" type="ORF">CLV56_0400</name>
</gene>
<reference evidence="9 10" key="1">
    <citation type="submission" date="2017-11" db="EMBL/GenBank/DDBJ databases">
        <title>Genomic Encyclopedia of Archaeal and Bacterial Type Strains, Phase II (KMG-II): From Individual Species to Whole Genera.</title>
        <authorList>
            <person name="Goeker M."/>
        </authorList>
    </citation>
    <scope>NUCLEOTIDE SEQUENCE [LARGE SCALE GENOMIC DNA]</scope>
    <source>
        <strain evidence="9 10">DSM 27763</strain>
    </source>
</reference>
<organism evidence="9 10">
    <name type="scientific">Mumia flava</name>
    <dbReference type="NCBI Taxonomy" id="1348852"/>
    <lineage>
        <taxon>Bacteria</taxon>
        <taxon>Bacillati</taxon>
        <taxon>Actinomycetota</taxon>
        <taxon>Actinomycetes</taxon>
        <taxon>Propionibacteriales</taxon>
        <taxon>Nocardioidaceae</taxon>
        <taxon>Mumia</taxon>
    </lineage>
</organism>
<evidence type="ECO:0000256" key="5">
    <source>
        <dbReference type="ARBA" id="ARBA00022989"/>
    </source>
</evidence>
<dbReference type="GO" id="GO:0043190">
    <property type="term" value="C:ATP-binding cassette (ABC) transporter complex"/>
    <property type="evidence" value="ECO:0007669"/>
    <property type="project" value="InterPro"/>
</dbReference>
<keyword evidence="6 7" id="KW-0472">Membrane</keyword>
<keyword evidence="4 7" id="KW-0812">Transmembrane</keyword>
<dbReference type="InterPro" id="IPR035906">
    <property type="entry name" value="MetI-like_sf"/>
</dbReference>
<sequence length="302" mass="33224">MSTVLYDAPGPRARRLYRTIGIISSLVLIAIAALVIYQLYKADQFTEEVWEPFVTPRIMELLWQGLLDTIRAAVLAIIGAVLFGIVFGIGKLSEHAWIRWPCWLVVEFFRAVPLVMLIFFVWSLYSLQPDRSYISLVISLVLYNGAVLAEVFRAGINALPNGQSEAAYAVGMRKNQVMTAVLLPQAVKIMLPSIISQCVVALKDTSLGYLILAPGLTTAGRLIWGTFGNYLATALVLLMLYLVLNLLLERLAVWAERRFSQGRKLHVDAVGALGDEERTAAEKANAVRFGPESLGGGGQGRT</sequence>
<evidence type="ECO:0000313" key="10">
    <source>
        <dbReference type="Proteomes" id="UP000230842"/>
    </source>
</evidence>
<dbReference type="EMBL" id="PGEZ01000001">
    <property type="protein sequence ID" value="PJJ56196.1"/>
    <property type="molecule type" value="Genomic_DNA"/>
</dbReference>
<dbReference type="GO" id="GO:0022857">
    <property type="term" value="F:transmembrane transporter activity"/>
    <property type="evidence" value="ECO:0007669"/>
    <property type="project" value="InterPro"/>
</dbReference>
<evidence type="ECO:0000256" key="4">
    <source>
        <dbReference type="ARBA" id="ARBA00022692"/>
    </source>
</evidence>
<dbReference type="PANTHER" id="PTHR30614:SF21">
    <property type="entry name" value="AMINO ACID ABC TRANSPORTER PERMEASE"/>
    <property type="match status" value="1"/>
</dbReference>
<evidence type="ECO:0000256" key="6">
    <source>
        <dbReference type="ARBA" id="ARBA00023136"/>
    </source>
</evidence>
<dbReference type="Gene3D" id="1.10.3720.10">
    <property type="entry name" value="MetI-like"/>
    <property type="match status" value="1"/>
</dbReference>
<evidence type="ECO:0000256" key="3">
    <source>
        <dbReference type="ARBA" id="ARBA00022475"/>
    </source>
</evidence>
<protein>
    <submittedName>
        <fullName evidence="9">Glutamate transport system permease protein</fullName>
    </submittedName>
</protein>
<dbReference type="InterPro" id="IPR010065">
    <property type="entry name" value="AA_ABC_transptr_permease_3TM"/>
</dbReference>
<keyword evidence="2 7" id="KW-0813">Transport</keyword>
<dbReference type="Proteomes" id="UP000230842">
    <property type="component" value="Unassembled WGS sequence"/>
</dbReference>
<dbReference type="AlphaFoldDB" id="A0A2M9BE30"/>
<feature type="transmembrane region" description="Helical" evidence="7">
    <location>
        <begin position="69"/>
        <end position="90"/>
    </location>
</feature>
<evidence type="ECO:0000259" key="8">
    <source>
        <dbReference type="PROSITE" id="PS50928"/>
    </source>
</evidence>
<name>A0A2M9BE30_9ACTN</name>
<comment type="similarity">
    <text evidence="7">Belongs to the binding-protein-dependent transport system permease family.</text>
</comment>
<dbReference type="GO" id="GO:0006865">
    <property type="term" value="P:amino acid transport"/>
    <property type="evidence" value="ECO:0007669"/>
    <property type="project" value="TreeGrafter"/>
</dbReference>
<dbReference type="CDD" id="cd06261">
    <property type="entry name" value="TM_PBP2"/>
    <property type="match status" value="1"/>
</dbReference>
<feature type="transmembrane region" description="Helical" evidence="7">
    <location>
        <begin position="177"/>
        <end position="202"/>
    </location>
</feature>
<feature type="transmembrane region" description="Helical" evidence="7">
    <location>
        <begin position="133"/>
        <end position="156"/>
    </location>
</feature>
<accession>A0A2M9BE30</accession>
<evidence type="ECO:0000256" key="1">
    <source>
        <dbReference type="ARBA" id="ARBA00004651"/>
    </source>
</evidence>
<dbReference type="OrthoDB" id="4543034at2"/>
<keyword evidence="10" id="KW-1185">Reference proteome</keyword>
<feature type="domain" description="ABC transmembrane type-1" evidence="8">
    <location>
        <begin position="66"/>
        <end position="252"/>
    </location>
</feature>
<dbReference type="RefSeq" id="WP_100414314.1">
    <property type="nucleotide sequence ID" value="NZ_PGEZ01000001.1"/>
</dbReference>
<keyword evidence="5 7" id="KW-1133">Transmembrane helix</keyword>
<feature type="transmembrane region" description="Helical" evidence="7">
    <location>
        <begin position="20"/>
        <end position="40"/>
    </location>
</feature>
<evidence type="ECO:0000256" key="2">
    <source>
        <dbReference type="ARBA" id="ARBA00022448"/>
    </source>
</evidence>
<feature type="transmembrane region" description="Helical" evidence="7">
    <location>
        <begin position="102"/>
        <end position="127"/>
    </location>
</feature>
<proteinExistence type="inferred from homology"/>
<dbReference type="PANTHER" id="PTHR30614">
    <property type="entry name" value="MEMBRANE COMPONENT OF AMINO ACID ABC TRANSPORTER"/>
    <property type="match status" value="1"/>
</dbReference>
<dbReference type="NCBIfam" id="TIGR01726">
    <property type="entry name" value="HEQRo_perm_3TM"/>
    <property type="match status" value="1"/>
</dbReference>
<keyword evidence="3" id="KW-1003">Cell membrane</keyword>
<comment type="subcellular location">
    <subcellularLocation>
        <location evidence="1 7">Cell membrane</location>
        <topology evidence="1 7">Multi-pass membrane protein</topology>
    </subcellularLocation>
</comment>
<comment type="caution">
    <text evidence="9">The sequence shown here is derived from an EMBL/GenBank/DDBJ whole genome shotgun (WGS) entry which is preliminary data.</text>
</comment>
<dbReference type="InterPro" id="IPR000515">
    <property type="entry name" value="MetI-like"/>
</dbReference>
<dbReference type="PROSITE" id="PS50928">
    <property type="entry name" value="ABC_TM1"/>
    <property type="match status" value="1"/>
</dbReference>
<evidence type="ECO:0000313" key="9">
    <source>
        <dbReference type="EMBL" id="PJJ56196.1"/>
    </source>
</evidence>
<dbReference type="InterPro" id="IPR043429">
    <property type="entry name" value="ArtM/GltK/GlnP/TcyL/YhdX-like"/>
</dbReference>